<dbReference type="AlphaFoldDB" id="S4Y701"/>
<evidence type="ECO:0000313" key="4">
    <source>
        <dbReference type="Proteomes" id="UP000014803"/>
    </source>
</evidence>
<dbReference type="HOGENOM" id="CLU_863064_0_0_7"/>
<feature type="region of interest" description="Disordered" evidence="1">
    <location>
        <begin position="24"/>
        <end position="94"/>
    </location>
</feature>
<dbReference type="eggNOG" id="COG3047">
    <property type="taxonomic scope" value="Bacteria"/>
</dbReference>
<gene>
    <name evidence="3" type="ORF">SCE1572_31800</name>
</gene>
<feature type="compositionally biased region" description="Low complexity" evidence="1">
    <location>
        <begin position="77"/>
        <end position="94"/>
    </location>
</feature>
<organism evidence="3 4">
    <name type="scientific">Sorangium cellulosum So0157-2</name>
    <dbReference type="NCBI Taxonomy" id="1254432"/>
    <lineage>
        <taxon>Bacteria</taxon>
        <taxon>Pseudomonadati</taxon>
        <taxon>Myxococcota</taxon>
        <taxon>Polyangia</taxon>
        <taxon>Polyangiales</taxon>
        <taxon>Polyangiaceae</taxon>
        <taxon>Sorangium</taxon>
    </lineage>
</organism>
<dbReference type="PATRIC" id="fig|1254432.3.peg.7192"/>
<protein>
    <recommendedName>
        <fullName evidence="5">Outer membrane protein beta-barrel domain-containing protein</fullName>
    </recommendedName>
</protein>
<evidence type="ECO:0008006" key="5">
    <source>
        <dbReference type="Google" id="ProtNLM"/>
    </source>
</evidence>
<accession>S4Y701</accession>
<dbReference type="STRING" id="1254432.SCE1572_31800"/>
<evidence type="ECO:0000313" key="3">
    <source>
        <dbReference type="EMBL" id="AGP38663.1"/>
    </source>
</evidence>
<proteinExistence type="predicted"/>
<sequence length="322" mass="31936">MQGPIALAALSFALTLLLAGPVLAQAPAPRPPPGVAPHEGPRSPEIAAPGSADLLPPDREADMAAPVAAAPPPSPAAPATGAPAAAEPTGSAPPVMTLGYDAPSFEDPAFDAPPVKEPADGALPAARGVQMAVRSGYAIPMGDATGAGADELSSSFGGQVPVLIEVGVKSGDSVFFGLYAGLGFGGPGSAADAQCSSSGLSCDAQTFRIGPEVQVHLHPAGKVNPWLGYGLGLEISTISMRGPGGNASMSLMGVELAHLMAGVDFRLSSALGAGPVLDLSLAQYSSMTMELNGVEVPGASGQIAETALHAWLSLGARLVLFP</sequence>
<dbReference type="KEGG" id="scu:SCE1572_31800"/>
<reference evidence="3 4" key="1">
    <citation type="journal article" date="2013" name="Sci. Rep.">
        <title>Extraordinary expansion of a Sorangium cellulosum genome from an alkaline milieu.</title>
        <authorList>
            <person name="Han K."/>
            <person name="Li Z.F."/>
            <person name="Peng R."/>
            <person name="Zhu L.P."/>
            <person name="Zhou T."/>
            <person name="Wang L.G."/>
            <person name="Li S.G."/>
            <person name="Zhang X.B."/>
            <person name="Hu W."/>
            <person name="Wu Z.H."/>
            <person name="Qin N."/>
            <person name="Li Y.Z."/>
        </authorList>
    </citation>
    <scope>NUCLEOTIDE SEQUENCE [LARGE SCALE GENOMIC DNA]</scope>
    <source>
        <strain evidence="3 4">So0157-2</strain>
    </source>
</reference>
<name>S4Y701_SORCE</name>
<feature type="chain" id="PRO_5004526092" description="Outer membrane protein beta-barrel domain-containing protein" evidence="2">
    <location>
        <begin position="25"/>
        <end position="322"/>
    </location>
</feature>
<evidence type="ECO:0000256" key="2">
    <source>
        <dbReference type="SAM" id="SignalP"/>
    </source>
</evidence>
<dbReference type="EMBL" id="CP003969">
    <property type="protein sequence ID" value="AGP38663.1"/>
    <property type="molecule type" value="Genomic_DNA"/>
</dbReference>
<evidence type="ECO:0000256" key="1">
    <source>
        <dbReference type="SAM" id="MobiDB-lite"/>
    </source>
</evidence>
<feature type="signal peptide" evidence="2">
    <location>
        <begin position="1"/>
        <end position="24"/>
    </location>
</feature>
<keyword evidence="2" id="KW-0732">Signal</keyword>
<dbReference type="Proteomes" id="UP000014803">
    <property type="component" value="Chromosome"/>
</dbReference>